<evidence type="ECO:0000313" key="3">
    <source>
        <dbReference type="EMBL" id="UGS38338.1"/>
    </source>
</evidence>
<dbReference type="InterPro" id="IPR008928">
    <property type="entry name" value="6-hairpin_glycosidase_sf"/>
</dbReference>
<accession>A0A9E7C3B4</accession>
<dbReference type="EC" id="3.2.1.28" evidence="3"/>
<proteinExistence type="predicted"/>
<reference evidence="3" key="1">
    <citation type="journal article" date="2022" name="Int. J. Syst. Evol. Microbiol.">
        <title>Pseudomonas aegrilactucae sp. nov. and Pseudomonas morbosilactucae sp. nov., pathogens causing bacterial rot of lettuce in Japan.</title>
        <authorList>
            <person name="Sawada H."/>
            <person name="Fujikawa T."/>
            <person name="Satou M."/>
        </authorList>
    </citation>
    <scope>NUCLEOTIDE SEQUENCE</scope>
    <source>
        <strain evidence="3">0166_1</strain>
    </source>
</reference>
<dbReference type="KEGG" id="sbae:DSM104329_04762"/>
<dbReference type="Pfam" id="PF19291">
    <property type="entry name" value="TREH_N"/>
    <property type="match status" value="1"/>
</dbReference>
<dbReference type="Gene3D" id="1.50.10.10">
    <property type="match status" value="1"/>
</dbReference>
<dbReference type="InterPro" id="IPR012341">
    <property type="entry name" value="6hp_glycosidase-like_sf"/>
</dbReference>
<protein>
    <submittedName>
        <fullName evidence="3">Trehalase</fullName>
        <ecNumber evidence="3">3.2.1.28</ecNumber>
    </submittedName>
</protein>
<dbReference type="EMBL" id="CP087164">
    <property type="protein sequence ID" value="UGS38338.1"/>
    <property type="molecule type" value="Genomic_DNA"/>
</dbReference>
<sequence length="601" mass="65132">MSRPLHDLALISDGHGAALVARDGAIEWCCLPRFDHGSCFAALLDDERGGRLTLTGPGGAPLPGEQRYLPGTLVLETELRGDGGRVRVLDALATGQDGEESGPRLLRVIEGVDGRLELELRIAVRFDYGAVRPWLRRDADDLVWAIGGDDGLCIWVQGGAGLDGDHDVVATLPVAAGERVRLSVSALGAAAAQERGTAPPAAEVDAALEATIGSWRAFSERLDPDADEQTRRSALVLRGLTYEPTGAVLAAPTTSLPEVAGGRRNWDYRFSWIRDSSFAARTQAVIGCEEEGRRFGRFVLRSAAGHADEMQIVFGIGGERHLPERELDLAGYRGSRPVRVGNGAAGQLQLDALGELVTLTWAWHERGQECDADEWRFVRALVDLAARSWRKPDRGIWEWRAGPRHFVHSKAACWAALDCGMRLAEAVGSEIDTEPWRRERDAVRAAVLDRGWDAGRGTFRQAFDGDELDAAVLLLPVTGIVDWDDERMRSTADAVAEGLDDGGLIRRYDGDGDGLPGREGAFLACTFWLAEVYAHQGRLDRAREVYDRAAATASPLGLFSEEHDPHTGMALGNYPQALTHLAQIAAATALREATRPADQPA</sequence>
<dbReference type="SUPFAM" id="SSF48208">
    <property type="entry name" value="Six-hairpin glycosidases"/>
    <property type="match status" value="1"/>
</dbReference>
<dbReference type="Pfam" id="PF00723">
    <property type="entry name" value="Glyco_hydro_15"/>
    <property type="match status" value="1"/>
</dbReference>
<dbReference type="AlphaFoldDB" id="A0A9E7C3B4"/>
<dbReference type="PANTHER" id="PTHR31616">
    <property type="entry name" value="TREHALASE"/>
    <property type="match status" value="1"/>
</dbReference>
<dbReference type="GO" id="GO:0004555">
    <property type="term" value="F:alpha,alpha-trehalase activity"/>
    <property type="evidence" value="ECO:0007669"/>
    <property type="project" value="UniProtKB-EC"/>
</dbReference>
<feature type="domain" description="GH15-like" evidence="1">
    <location>
        <begin position="232"/>
        <end position="587"/>
    </location>
</feature>
<keyword evidence="4" id="KW-1185">Reference proteome</keyword>
<keyword evidence="3" id="KW-0326">Glycosidase</keyword>
<dbReference type="InterPro" id="IPR011613">
    <property type="entry name" value="GH15-like"/>
</dbReference>
<organism evidence="3 4">
    <name type="scientific">Capillimicrobium parvum</name>
    <dbReference type="NCBI Taxonomy" id="2884022"/>
    <lineage>
        <taxon>Bacteria</taxon>
        <taxon>Bacillati</taxon>
        <taxon>Actinomycetota</taxon>
        <taxon>Thermoleophilia</taxon>
        <taxon>Solirubrobacterales</taxon>
        <taxon>Capillimicrobiaceae</taxon>
        <taxon>Capillimicrobium</taxon>
    </lineage>
</organism>
<evidence type="ECO:0000259" key="1">
    <source>
        <dbReference type="Pfam" id="PF00723"/>
    </source>
</evidence>
<evidence type="ECO:0000259" key="2">
    <source>
        <dbReference type="Pfam" id="PF19291"/>
    </source>
</evidence>
<dbReference type="PANTHER" id="PTHR31616:SF10">
    <property type="entry name" value="TREHALASE"/>
    <property type="match status" value="1"/>
</dbReference>
<dbReference type="RefSeq" id="WP_259312362.1">
    <property type="nucleotide sequence ID" value="NZ_CP087164.1"/>
</dbReference>
<name>A0A9E7C3B4_9ACTN</name>
<dbReference type="InterPro" id="IPR045582">
    <property type="entry name" value="Trehalase-like_N"/>
</dbReference>
<dbReference type="Proteomes" id="UP001162834">
    <property type="component" value="Chromosome"/>
</dbReference>
<keyword evidence="3" id="KW-0378">Hydrolase</keyword>
<evidence type="ECO:0000313" key="4">
    <source>
        <dbReference type="Proteomes" id="UP001162834"/>
    </source>
</evidence>
<feature type="domain" description="Trehalase-like N-terminal" evidence="2">
    <location>
        <begin position="3"/>
        <end position="143"/>
    </location>
</feature>
<gene>
    <name evidence="3" type="ORF">DSM104329_04762</name>
</gene>
<dbReference type="GO" id="GO:0005993">
    <property type="term" value="P:trehalose catabolic process"/>
    <property type="evidence" value="ECO:0007669"/>
    <property type="project" value="TreeGrafter"/>
</dbReference>
<dbReference type="GO" id="GO:0042802">
    <property type="term" value="F:identical protein binding"/>
    <property type="evidence" value="ECO:0007669"/>
    <property type="project" value="InterPro"/>
</dbReference>